<dbReference type="KEGG" id="hch:HCH_02456"/>
<accession>Q2SJB2</accession>
<protein>
    <submittedName>
        <fullName evidence="1">Uncharacterized protein</fullName>
    </submittedName>
</protein>
<dbReference type="AlphaFoldDB" id="Q2SJB2"/>
<dbReference type="Proteomes" id="UP000000238">
    <property type="component" value="Chromosome"/>
</dbReference>
<dbReference type="EMBL" id="CP000155">
    <property type="protein sequence ID" value="ABC29262.1"/>
    <property type="molecule type" value="Genomic_DNA"/>
</dbReference>
<evidence type="ECO:0000313" key="1">
    <source>
        <dbReference type="EMBL" id="ABC29262.1"/>
    </source>
</evidence>
<gene>
    <name evidence="1" type="ordered locus">HCH_02456</name>
</gene>
<name>Q2SJB2_HAHCH</name>
<organism evidence="1 2">
    <name type="scientific">Hahella chejuensis (strain KCTC 2396)</name>
    <dbReference type="NCBI Taxonomy" id="349521"/>
    <lineage>
        <taxon>Bacteria</taxon>
        <taxon>Pseudomonadati</taxon>
        <taxon>Pseudomonadota</taxon>
        <taxon>Gammaproteobacteria</taxon>
        <taxon>Oceanospirillales</taxon>
        <taxon>Hahellaceae</taxon>
        <taxon>Hahella</taxon>
    </lineage>
</organism>
<dbReference type="HOGENOM" id="CLU_3328555_0_0_6"/>
<proteinExistence type="predicted"/>
<sequence>MYRSFLWCLVLVHRAAFLAASPMLRRRALGALCDGARH</sequence>
<reference evidence="1 2" key="1">
    <citation type="journal article" date="2005" name="Nucleic Acids Res.">
        <title>Genomic blueprint of Hahella chejuensis, a marine microbe producing an algicidal agent.</title>
        <authorList>
            <person name="Jeong H."/>
            <person name="Yim J.H."/>
            <person name="Lee C."/>
            <person name="Choi S.-H."/>
            <person name="Park Y.K."/>
            <person name="Yoon S.H."/>
            <person name="Hur C.-G."/>
            <person name="Kang H.-Y."/>
            <person name="Kim D."/>
            <person name="Lee H.H."/>
            <person name="Park K.H."/>
            <person name="Park S.-H."/>
            <person name="Park H.-S."/>
            <person name="Lee H.K."/>
            <person name="Oh T.K."/>
            <person name="Kim J.F."/>
        </authorList>
    </citation>
    <scope>NUCLEOTIDE SEQUENCE [LARGE SCALE GENOMIC DNA]</scope>
    <source>
        <strain evidence="1 2">KCTC 2396</strain>
    </source>
</reference>
<keyword evidence="2" id="KW-1185">Reference proteome</keyword>
<evidence type="ECO:0000313" key="2">
    <source>
        <dbReference type="Proteomes" id="UP000000238"/>
    </source>
</evidence>